<dbReference type="AlphaFoldDB" id="A0A4P5PGK4"/>
<dbReference type="EMBL" id="BJCC01000050">
    <property type="protein sequence ID" value="GCF95904.1"/>
    <property type="molecule type" value="Genomic_DNA"/>
</dbReference>
<organism evidence="1 2">
    <name type="scientific">Enterococcus florum</name>
    <dbReference type="NCBI Taxonomy" id="2480627"/>
    <lineage>
        <taxon>Bacteria</taxon>
        <taxon>Bacillati</taxon>
        <taxon>Bacillota</taxon>
        <taxon>Bacilli</taxon>
        <taxon>Lactobacillales</taxon>
        <taxon>Enterococcaceae</taxon>
        <taxon>Enterococcus</taxon>
    </lineage>
</organism>
<name>A0A4P5PGK4_9ENTE</name>
<protein>
    <submittedName>
        <fullName evidence="1">Uncharacterized protein</fullName>
    </submittedName>
</protein>
<proteinExistence type="predicted"/>
<accession>A0A4P5PGK4</accession>
<dbReference type="OrthoDB" id="2185661at2"/>
<sequence length="74" mass="8444">MKVNGLLVTLSINSFDDDYKGIYTSANGKLQAFTSIKKDVQGDLLLFRESKKPPLLAKDFLKVLMLNKKKNLYY</sequence>
<gene>
    <name evidence="1" type="ORF">NRIC_37950</name>
</gene>
<evidence type="ECO:0000313" key="1">
    <source>
        <dbReference type="EMBL" id="GCF95904.1"/>
    </source>
</evidence>
<reference evidence="2" key="1">
    <citation type="submission" date="2019-02" db="EMBL/GenBank/DDBJ databases">
        <title>Draft genome sequence of Enterococcus sp. Gos25-1.</title>
        <authorList>
            <person name="Tanaka N."/>
            <person name="Shiwa Y."/>
            <person name="Fujita N."/>
        </authorList>
    </citation>
    <scope>NUCLEOTIDE SEQUENCE [LARGE SCALE GENOMIC DNA]</scope>
    <source>
        <strain evidence="2">Gos25-1</strain>
    </source>
</reference>
<comment type="caution">
    <text evidence="1">The sequence shown here is derived from an EMBL/GenBank/DDBJ whole genome shotgun (WGS) entry which is preliminary data.</text>
</comment>
<dbReference type="RefSeq" id="WP_146624272.1">
    <property type="nucleotide sequence ID" value="NZ_BJCC01000050.1"/>
</dbReference>
<keyword evidence="2" id="KW-1185">Reference proteome</keyword>
<dbReference type="Proteomes" id="UP000290567">
    <property type="component" value="Unassembled WGS sequence"/>
</dbReference>
<evidence type="ECO:0000313" key="2">
    <source>
        <dbReference type="Proteomes" id="UP000290567"/>
    </source>
</evidence>